<gene>
    <name evidence="2" type="ORF">GCM10011416_08660</name>
</gene>
<keyword evidence="2" id="KW-0808">Transferase</keyword>
<evidence type="ECO:0000313" key="2">
    <source>
        <dbReference type="EMBL" id="GGG93718.1"/>
    </source>
</evidence>
<sequence>MVKKIIVAPLNWGLGHASRCVPIIHFLIQNKYLPVLASDGAALDLLKKEFPELPFLELPTYQIRYKKNLKWSLFLKGPKIWRAVKAEHKVVSNYIEEHPEVVGLISDNRFGVKSPNIPSVYLTHQVQVLAGIATFFTSFIHQKIIAGFDQCWVPDTVDSSFSGKLSHFKNSNIQVKYIGVLSRFKKRSVVQTIDVLILLSGVEPNRTLLESRLKKLFQGYPGKVVMVLGKIEAEQKTFQENGIEIVNFLLTKDLEDKLLQTKTVVCRSGYSSVMDLAILEKKAFFIPTKHQSEQEYLAYFLKSSERAPFQTEETFTIESLDELINYKGLKASETKLDKELLSLF</sequence>
<accession>A0A917MEM8</accession>
<dbReference type="SUPFAM" id="SSF53756">
    <property type="entry name" value="UDP-Glycosyltransferase/glycogen phosphorylase"/>
    <property type="match status" value="1"/>
</dbReference>
<evidence type="ECO:0000259" key="1">
    <source>
        <dbReference type="Pfam" id="PF04101"/>
    </source>
</evidence>
<dbReference type="AlphaFoldDB" id="A0A917MEM8"/>
<protein>
    <submittedName>
        <fullName evidence="2">Glycosyl transferase</fullName>
    </submittedName>
</protein>
<reference evidence="2" key="2">
    <citation type="submission" date="2020-09" db="EMBL/GenBank/DDBJ databases">
        <authorList>
            <person name="Sun Q."/>
            <person name="Zhou Y."/>
        </authorList>
    </citation>
    <scope>NUCLEOTIDE SEQUENCE</scope>
    <source>
        <strain evidence="2">CGMCC 1.15763</strain>
    </source>
</reference>
<name>A0A917MEM8_9FLAO</name>
<evidence type="ECO:0000313" key="3">
    <source>
        <dbReference type="Proteomes" id="UP000633278"/>
    </source>
</evidence>
<organism evidence="2 3">
    <name type="scientific">Polaribacter pacificus</name>
    <dbReference type="NCBI Taxonomy" id="1775173"/>
    <lineage>
        <taxon>Bacteria</taxon>
        <taxon>Pseudomonadati</taxon>
        <taxon>Bacteroidota</taxon>
        <taxon>Flavobacteriia</taxon>
        <taxon>Flavobacteriales</taxon>
        <taxon>Flavobacteriaceae</taxon>
    </lineage>
</organism>
<dbReference type="InterPro" id="IPR007235">
    <property type="entry name" value="Glyco_trans_28_C"/>
</dbReference>
<proteinExistence type="predicted"/>
<dbReference type="Pfam" id="PF04101">
    <property type="entry name" value="Glyco_tran_28_C"/>
    <property type="match status" value="1"/>
</dbReference>
<dbReference type="EMBL" id="BMJW01000001">
    <property type="protein sequence ID" value="GGG93718.1"/>
    <property type="molecule type" value="Genomic_DNA"/>
</dbReference>
<dbReference type="Gene3D" id="3.40.50.2000">
    <property type="entry name" value="Glycogen Phosphorylase B"/>
    <property type="match status" value="1"/>
</dbReference>
<feature type="domain" description="Glycosyl transferase family 28 C-terminal" evidence="1">
    <location>
        <begin position="215"/>
        <end position="325"/>
    </location>
</feature>
<dbReference type="RefSeq" id="WP_188598041.1">
    <property type="nucleotide sequence ID" value="NZ_BMJW01000001.1"/>
</dbReference>
<reference evidence="2" key="1">
    <citation type="journal article" date="2014" name="Int. J. Syst. Evol. Microbiol.">
        <title>Complete genome sequence of Corynebacterium casei LMG S-19264T (=DSM 44701T), isolated from a smear-ripened cheese.</title>
        <authorList>
            <consortium name="US DOE Joint Genome Institute (JGI-PGF)"/>
            <person name="Walter F."/>
            <person name="Albersmeier A."/>
            <person name="Kalinowski J."/>
            <person name="Ruckert C."/>
        </authorList>
    </citation>
    <scope>NUCLEOTIDE SEQUENCE</scope>
    <source>
        <strain evidence="2">CGMCC 1.15763</strain>
    </source>
</reference>
<comment type="caution">
    <text evidence="2">The sequence shown here is derived from an EMBL/GenBank/DDBJ whole genome shotgun (WGS) entry which is preliminary data.</text>
</comment>
<keyword evidence="3" id="KW-1185">Reference proteome</keyword>
<dbReference type="Proteomes" id="UP000633278">
    <property type="component" value="Unassembled WGS sequence"/>
</dbReference>
<dbReference type="GO" id="GO:0016758">
    <property type="term" value="F:hexosyltransferase activity"/>
    <property type="evidence" value="ECO:0007669"/>
    <property type="project" value="InterPro"/>
</dbReference>